<gene>
    <name evidence="3" type="ORF">EV686_102319</name>
</gene>
<feature type="domain" description="FecR N-terminal" evidence="2">
    <location>
        <begin position="1"/>
        <end position="33"/>
    </location>
</feature>
<dbReference type="Gene3D" id="3.55.50.30">
    <property type="match status" value="1"/>
</dbReference>
<name>A0A4R3V8X2_9BURK</name>
<dbReference type="EMBL" id="SMBX01000002">
    <property type="protein sequence ID" value="TCV01606.1"/>
    <property type="molecule type" value="Genomic_DNA"/>
</dbReference>
<comment type="caution">
    <text evidence="3">The sequence shown here is derived from an EMBL/GenBank/DDBJ whole genome shotgun (WGS) entry which is preliminary data.</text>
</comment>
<reference evidence="3 4" key="1">
    <citation type="submission" date="2019-03" db="EMBL/GenBank/DDBJ databases">
        <title>Genomic Encyclopedia of Type Strains, Phase IV (KMG-IV): sequencing the most valuable type-strain genomes for metagenomic binning, comparative biology and taxonomic classification.</title>
        <authorList>
            <person name="Goeker M."/>
        </authorList>
    </citation>
    <scope>NUCLEOTIDE SEQUENCE [LARGE SCALE GENOMIC DNA]</scope>
    <source>
        <strain evidence="3 4">DSM 100048</strain>
    </source>
</reference>
<accession>A0A4R3V8X2</accession>
<dbReference type="InterPro" id="IPR006860">
    <property type="entry name" value="FecR"/>
</dbReference>
<evidence type="ECO:0000259" key="1">
    <source>
        <dbReference type="Pfam" id="PF04773"/>
    </source>
</evidence>
<proteinExistence type="predicted"/>
<protein>
    <submittedName>
        <fullName evidence="3">FecR family protein</fullName>
    </submittedName>
</protein>
<dbReference type="PANTHER" id="PTHR30273">
    <property type="entry name" value="PERIPLASMIC SIGNAL SENSOR AND SIGMA FACTOR ACTIVATOR FECR-RELATED"/>
    <property type="match status" value="1"/>
</dbReference>
<organism evidence="3 4">
    <name type="scientific">Paracandidimonas soli</name>
    <dbReference type="NCBI Taxonomy" id="1917182"/>
    <lineage>
        <taxon>Bacteria</taxon>
        <taxon>Pseudomonadati</taxon>
        <taxon>Pseudomonadota</taxon>
        <taxon>Betaproteobacteria</taxon>
        <taxon>Burkholderiales</taxon>
        <taxon>Alcaligenaceae</taxon>
        <taxon>Paracandidimonas</taxon>
    </lineage>
</organism>
<evidence type="ECO:0000313" key="4">
    <source>
        <dbReference type="Proteomes" id="UP000294692"/>
    </source>
</evidence>
<dbReference type="Pfam" id="PF16220">
    <property type="entry name" value="DUF4880"/>
    <property type="match status" value="1"/>
</dbReference>
<sequence>MHSGKVTEEGRCEFERWYQADPENRRQYRNVQQIWSATLQIPEGELRSILARQNPVLQPAANVGRRRFSLGVGVAGACSLGVLGSLGFRWLTQASPIHVNRITSLRGERREVVLPDGTTLLINTGTLAEARLYEDRRIIDLEEGEIYFSVSHDAQRPFIVNAADSRIVVTGTQFNVRHERGHMQVSVASGSVSVSRGPWWNRESRALTRGQAVESDAAQMLGEVHSTDLSKRLAWQRGKVVFENTPLRQAIEEINRYLPKPARLDAPSLQDYRIAGIFSVDDPLALIDTLPDFAPVRVFHLPDGQVRISDR</sequence>
<dbReference type="Pfam" id="PF04773">
    <property type="entry name" value="FecR"/>
    <property type="match status" value="1"/>
</dbReference>
<dbReference type="InterPro" id="IPR012373">
    <property type="entry name" value="Ferrdict_sens_TM"/>
</dbReference>
<dbReference type="PANTHER" id="PTHR30273:SF2">
    <property type="entry name" value="PROTEIN FECR"/>
    <property type="match status" value="1"/>
</dbReference>
<dbReference type="GO" id="GO:0016989">
    <property type="term" value="F:sigma factor antagonist activity"/>
    <property type="evidence" value="ECO:0007669"/>
    <property type="project" value="TreeGrafter"/>
</dbReference>
<feature type="domain" description="FecR protein" evidence="1">
    <location>
        <begin position="101"/>
        <end position="192"/>
    </location>
</feature>
<dbReference type="Proteomes" id="UP000294692">
    <property type="component" value="Unassembled WGS sequence"/>
</dbReference>
<dbReference type="PIRSF" id="PIRSF018266">
    <property type="entry name" value="FecR"/>
    <property type="match status" value="1"/>
</dbReference>
<keyword evidence="4" id="KW-1185">Reference proteome</keyword>
<dbReference type="AlphaFoldDB" id="A0A4R3V8X2"/>
<evidence type="ECO:0000259" key="2">
    <source>
        <dbReference type="Pfam" id="PF16220"/>
    </source>
</evidence>
<evidence type="ECO:0000313" key="3">
    <source>
        <dbReference type="EMBL" id="TCV01606.1"/>
    </source>
</evidence>
<dbReference type="InterPro" id="IPR032623">
    <property type="entry name" value="FecR_N"/>
</dbReference>
<dbReference type="Gene3D" id="2.60.120.1440">
    <property type="match status" value="1"/>
</dbReference>